<dbReference type="EMBL" id="CP021417">
    <property type="protein sequence ID" value="ARU47074.2"/>
    <property type="molecule type" value="Genomic_DNA"/>
</dbReference>
<dbReference type="InterPro" id="IPR012654">
    <property type="entry name" value="CHP02391"/>
</dbReference>
<reference evidence="1 2" key="4">
    <citation type="journal article" date="2020" name="PLoS ONE">
        <title>Taxonomic classification of strain PO100/5 shows a broader geographic distribution and genetic markers of the recently described Corynebacterium silvaticum.</title>
        <authorList>
            <person name="Viana M.V.C."/>
            <person name="Profeta R."/>
            <person name="da Silva A.L."/>
            <person name="Hurtado R."/>
            <person name="Cerqueira J.C."/>
            <person name="Ribeiro B.F.S."/>
            <person name="Almeida M.O."/>
            <person name="Morais-Rodrigues F."/>
            <person name="Soares S.C."/>
            <person name="Oliveira M."/>
            <person name="Tavares L."/>
            <person name="Figueiredo H."/>
            <person name="Wattam A.R."/>
            <person name="Barh D."/>
            <person name="Ghosh P."/>
            <person name="Silva A."/>
            <person name="Azevedo V."/>
        </authorList>
    </citation>
    <scope>NUCLEOTIDE SEQUENCE [LARGE SCALE GENOMIC DNA]</scope>
    <source>
        <strain evidence="1 2">PO100/5</strain>
    </source>
</reference>
<dbReference type="Pfam" id="PF09509">
    <property type="entry name" value="Hypoth_Ymh"/>
    <property type="match status" value="1"/>
</dbReference>
<sequence length="270" mass="30549">MTPFPTALITAISDVLAQTDAPGLTGSELRQALQRCGDFVLQDGNNKRESLAIALSNIQAKQGAGNIVIRFITEALNPSIYAQPGQRERWHELREQINAVLAMHKLKVNDQGKVSRLAQPPRSLDEVEALTNSLKRQLEYRNCHSTLLQYCNQELIHQSLFHAISEAAKSIPDRIRSMTGLTQDGAALFHETFGSRNQEPLIIINDYKDDSDRSEQEGFKNLLIGIHGHFRNPRAHRTRQGSQEMPDEFLDAFGTFSYVHKRLDRSHRKQ</sequence>
<dbReference type="AlphaFoldDB" id="A0A7U5KA65"/>
<evidence type="ECO:0000313" key="1">
    <source>
        <dbReference type="EMBL" id="ARU47074.2"/>
    </source>
</evidence>
<protein>
    <submittedName>
        <fullName evidence="1">TIGR02391 family protein</fullName>
    </submittedName>
</protein>
<accession>A0A7U5KA65</accession>
<evidence type="ECO:0000313" key="2">
    <source>
        <dbReference type="Proteomes" id="UP000195652"/>
    </source>
</evidence>
<reference evidence="1 2" key="1">
    <citation type="journal article" date="2014" name="BMC Vet. Res.">
        <title>First report of Corynebacterium pseudotuberculosis from caseous lymphadenitis lesions in Black Alentejano pig (Sus scrofa domesticus).</title>
        <authorList>
            <person name="Oliveira M."/>
            <person name="Barroco C."/>
            <person name="Mottola C."/>
            <person name="Santos R."/>
            <person name="Lemsaddek A."/>
            <person name="Tavares L."/>
            <person name="Semedo-Lemsaddek T."/>
        </authorList>
    </citation>
    <scope>NUCLEOTIDE SEQUENCE [LARGE SCALE GENOMIC DNA]</scope>
    <source>
        <strain evidence="1 2">PO100/5</strain>
    </source>
</reference>
<proteinExistence type="predicted"/>
<dbReference type="NCBIfam" id="TIGR02391">
    <property type="entry name" value="hypoth_ymh"/>
    <property type="match status" value="1"/>
</dbReference>
<keyword evidence="2" id="KW-1185">Reference proteome</keyword>
<organism evidence="1 2">
    <name type="scientific">Corynebacterium silvaticum</name>
    <dbReference type="NCBI Taxonomy" id="2320431"/>
    <lineage>
        <taxon>Bacteria</taxon>
        <taxon>Bacillati</taxon>
        <taxon>Actinomycetota</taxon>
        <taxon>Actinomycetes</taxon>
        <taxon>Mycobacteriales</taxon>
        <taxon>Corynebacteriaceae</taxon>
        <taxon>Corynebacterium</taxon>
    </lineage>
</organism>
<dbReference type="Proteomes" id="UP000195652">
    <property type="component" value="Chromosome"/>
</dbReference>
<gene>
    <name evidence="1" type="ORF">CBE74_03470</name>
</gene>
<dbReference type="KEGG" id="csil:CBE74_03470"/>
<reference evidence="1 2" key="3">
    <citation type="journal article" date="2020" name="Int. J. Syst. Evol. Microbiol.">
        <title>Corynebacterium silvaticum sp. nov., a unique group of NTTB corynebacteria in wild boar and roe deer.</title>
        <authorList>
            <person name="Dangel A."/>
            <person name="Berger A."/>
            <person name="Rau J."/>
            <person name="Eisenberg T."/>
            <person name="Kampfer P."/>
            <person name="Margos G."/>
            <person name="Contzen M."/>
            <person name="Busse H.J."/>
            <person name="Konrad R."/>
            <person name="Peters M."/>
            <person name="Sting R."/>
            <person name="Sing A."/>
        </authorList>
    </citation>
    <scope>NUCLEOTIDE SEQUENCE [LARGE SCALE GENOMIC DNA]</scope>
    <source>
        <strain evidence="1 2">PO100/5</strain>
    </source>
</reference>
<reference evidence="1 2" key="2">
    <citation type="journal article" date="2020" name="Antonie Van Leeuwenhoek">
        <title>Phylogenomic characterisation of a novel corynebacterial species pathogenic to animals.</title>
        <authorList>
            <person name="Moller J."/>
            <person name="Musella L."/>
            <person name="Melnikov V."/>
            <person name="Geissdorfer W."/>
            <person name="Burkovski A."/>
            <person name="Sangal V."/>
        </authorList>
    </citation>
    <scope>NUCLEOTIDE SEQUENCE [LARGE SCALE GENOMIC DNA]</scope>
    <source>
        <strain evidence="1 2">PO100/5</strain>
    </source>
</reference>
<name>A0A7U5KA65_9CORY</name>